<dbReference type="InterPro" id="IPR042099">
    <property type="entry name" value="ANL_N_sf"/>
</dbReference>
<protein>
    <submittedName>
        <fullName evidence="3">Putative non-ribosomal peptide synthetase</fullName>
    </submittedName>
</protein>
<feature type="domain" description="AMP-dependent synthetase/ligase" evidence="1">
    <location>
        <begin position="46"/>
        <end position="419"/>
    </location>
</feature>
<dbReference type="InterPro" id="IPR045851">
    <property type="entry name" value="AMP-bd_C_sf"/>
</dbReference>
<dbReference type="InterPro" id="IPR020845">
    <property type="entry name" value="AMP-binding_CS"/>
</dbReference>
<evidence type="ECO:0000313" key="3">
    <source>
        <dbReference type="EMBL" id="CDG99406.1"/>
    </source>
</evidence>
<dbReference type="GO" id="GO:0043041">
    <property type="term" value="P:amino acid activation for nonribosomal peptide biosynthetic process"/>
    <property type="evidence" value="ECO:0007669"/>
    <property type="project" value="TreeGrafter"/>
</dbReference>
<dbReference type="Pfam" id="PF13193">
    <property type="entry name" value="AMP-binding_C"/>
    <property type="match status" value="1"/>
</dbReference>
<dbReference type="SUPFAM" id="SSF56801">
    <property type="entry name" value="Acetyl-CoA synthetase-like"/>
    <property type="match status" value="1"/>
</dbReference>
<dbReference type="Gene3D" id="3.30.300.30">
    <property type="match status" value="1"/>
</dbReference>
<dbReference type="PANTHER" id="PTHR45527">
    <property type="entry name" value="NONRIBOSOMAL PEPTIDE SYNTHETASE"/>
    <property type="match status" value="1"/>
</dbReference>
<dbReference type="CDD" id="cd05930">
    <property type="entry name" value="A_NRPS"/>
    <property type="match status" value="1"/>
</dbReference>
<dbReference type="InterPro" id="IPR025110">
    <property type="entry name" value="AMP-bd_C"/>
</dbReference>
<dbReference type="HOGENOM" id="CLU_000022_2_12_6"/>
<dbReference type="GO" id="GO:0031177">
    <property type="term" value="F:phosphopantetheine binding"/>
    <property type="evidence" value="ECO:0007669"/>
    <property type="project" value="TreeGrafter"/>
</dbReference>
<feature type="domain" description="AMP-binding enzyme C-terminal" evidence="2">
    <location>
        <begin position="475"/>
        <end position="549"/>
    </location>
</feature>
<dbReference type="Pfam" id="PF00501">
    <property type="entry name" value="AMP-binding"/>
    <property type="match status" value="1"/>
</dbReference>
<dbReference type="EMBL" id="CBSW010000305">
    <property type="protein sequence ID" value="CDG99406.1"/>
    <property type="molecule type" value="Genomic_DNA"/>
</dbReference>
<dbReference type="PROSITE" id="PS00455">
    <property type="entry name" value="AMP_BINDING"/>
    <property type="match status" value="1"/>
</dbReference>
<dbReference type="Gene3D" id="3.40.50.12780">
    <property type="entry name" value="N-terminal domain of ligase-like"/>
    <property type="match status" value="1"/>
</dbReference>
<sequence length="576" mass="64327">MLRPADGFLSPDVTDERQVTMRFEQIQHSEDVGIMATGRFITDYFESTARNNQNPAIRWGKGNVLSWAELYERAQRLAHYLVNERGVCQGDCVAIGLERSPEFLVAAYAVLLAGGVYFPVEAKTPAARLTSMFATAQCRIAFCNVAQESLFTQAKPGLELIGREFLTEIFISHCLDDHRLSFHHSESAGKKARQRRATDPAYLIFTSGTTGTPKGVLVNHGAFINRLQWHQAHSEMTDADIILQRTALTFDVSLWELFLPALNGASNYLLQPGLEAFPRGIVAALISENITVVHFVPSLLKPVLQELQELQDDSAETPSLSALRRVYVSGESLPASLVTQFQKIFASRCLLTNLYGPTEAAIDVSFYDCVETVPDAIPIGQPLTGCQLYILEPDSLTLKADSEEGEIAIGGICLAEGYYNQKDLTDKVFIFHPELQQRLYLTGDLGWHEKGRGFFCQGRKDTQVKLRGLRIELGEIEHHLLNYPSITEAVACVVEDEDQEQWLVAAIVAGKRGLNEQDIRQFLAVQVPAYMLPTRYWQARNLPRSGSGKLDRKTIAQNMRDLFFTDHHGVGNLIHE</sequence>
<dbReference type="Proteomes" id="UP000028511">
    <property type="component" value="Unassembled WGS sequence"/>
</dbReference>
<comment type="caution">
    <text evidence="3">The sequence shown here is derived from an EMBL/GenBank/DDBJ whole genome shotgun (WGS) entry which is preliminary data.</text>
</comment>
<dbReference type="InterPro" id="IPR000873">
    <property type="entry name" value="AMP-dep_synth/lig_dom"/>
</dbReference>
<evidence type="ECO:0000313" key="4">
    <source>
        <dbReference type="Proteomes" id="UP000028511"/>
    </source>
</evidence>
<dbReference type="InterPro" id="IPR010071">
    <property type="entry name" value="AA_adenyl_dom"/>
</dbReference>
<evidence type="ECO:0000259" key="2">
    <source>
        <dbReference type="Pfam" id="PF13193"/>
    </source>
</evidence>
<evidence type="ECO:0000259" key="1">
    <source>
        <dbReference type="Pfam" id="PF00501"/>
    </source>
</evidence>
<name>A0A077NBD0_XENBV</name>
<accession>A0A077NBD0</accession>
<dbReference type="RefSeq" id="WP_230579997.1">
    <property type="nucleotide sequence ID" value="NZ_CAWLWN010000088.1"/>
</dbReference>
<dbReference type="GO" id="GO:0005737">
    <property type="term" value="C:cytoplasm"/>
    <property type="evidence" value="ECO:0007669"/>
    <property type="project" value="TreeGrafter"/>
</dbReference>
<dbReference type="PANTHER" id="PTHR45527:SF1">
    <property type="entry name" value="FATTY ACID SYNTHASE"/>
    <property type="match status" value="1"/>
</dbReference>
<gene>
    <name evidence="3" type="ORF">XBP1_960007</name>
</gene>
<dbReference type="GO" id="GO:0044550">
    <property type="term" value="P:secondary metabolite biosynthetic process"/>
    <property type="evidence" value="ECO:0007669"/>
    <property type="project" value="TreeGrafter"/>
</dbReference>
<proteinExistence type="predicted"/>
<reference evidence="3" key="1">
    <citation type="submission" date="2013-07" db="EMBL/GenBank/DDBJ databases">
        <title>Sub-species coevolution in mutualistic symbiosis.</title>
        <authorList>
            <person name="Murfin K."/>
            <person name="Klassen J."/>
            <person name="Lee M."/>
            <person name="Forst S."/>
            <person name="Stock P."/>
            <person name="Goodrich-Blair H."/>
        </authorList>
    </citation>
    <scope>NUCLEOTIDE SEQUENCE [LARGE SCALE GENOMIC DNA]</scope>
    <source>
        <strain evidence="3">Puntauvense</strain>
    </source>
</reference>
<organism evidence="3 4">
    <name type="scientific">Xenorhabdus bovienii str. puntauvense</name>
    <dbReference type="NCBI Taxonomy" id="1398201"/>
    <lineage>
        <taxon>Bacteria</taxon>
        <taxon>Pseudomonadati</taxon>
        <taxon>Pseudomonadota</taxon>
        <taxon>Gammaproteobacteria</taxon>
        <taxon>Enterobacterales</taxon>
        <taxon>Morganellaceae</taxon>
        <taxon>Xenorhabdus</taxon>
    </lineage>
</organism>
<dbReference type="NCBIfam" id="TIGR01733">
    <property type="entry name" value="AA-adenyl-dom"/>
    <property type="match status" value="1"/>
</dbReference>
<dbReference type="AlphaFoldDB" id="A0A077NBD0"/>